<keyword evidence="4 7" id="KW-1133">Transmembrane helix</keyword>
<evidence type="ECO:0000256" key="2">
    <source>
        <dbReference type="ARBA" id="ARBA00007590"/>
    </source>
</evidence>
<evidence type="ECO:0000256" key="4">
    <source>
        <dbReference type="ARBA" id="ARBA00022989"/>
    </source>
</evidence>
<gene>
    <name evidence="8" type="ORF">SI8410_09011827</name>
</gene>
<feature type="transmembrane region" description="Helical" evidence="7">
    <location>
        <begin position="198"/>
        <end position="217"/>
    </location>
</feature>
<feature type="compositionally biased region" description="Gly residues" evidence="6">
    <location>
        <begin position="73"/>
        <end position="94"/>
    </location>
</feature>
<dbReference type="Pfam" id="PF03647">
    <property type="entry name" value="Tmemb_14"/>
    <property type="match status" value="1"/>
</dbReference>
<protein>
    <submittedName>
        <fullName evidence="8">Uncharacterized protein</fullName>
    </submittedName>
</protein>
<dbReference type="PANTHER" id="PTHR12668:SF37">
    <property type="entry name" value="PROTEIN FATTY ACID EXPORT 2, CHLOROPLASTIC"/>
    <property type="match status" value="1"/>
</dbReference>
<accession>A0A7I8KTI2</accession>
<reference evidence="8" key="1">
    <citation type="submission" date="2020-02" db="EMBL/GenBank/DDBJ databases">
        <authorList>
            <person name="Scholz U."/>
            <person name="Mascher M."/>
            <person name="Fiebig A."/>
        </authorList>
    </citation>
    <scope>NUCLEOTIDE SEQUENCE</scope>
</reference>
<evidence type="ECO:0000256" key="5">
    <source>
        <dbReference type="ARBA" id="ARBA00023136"/>
    </source>
</evidence>
<feature type="region of interest" description="Disordered" evidence="6">
    <location>
        <begin position="67"/>
        <end position="114"/>
    </location>
</feature>
<feature type="transmembrane region" description="Helical" evidence="7">
    <location>
        <begin position="121"/>
        <end position="138"/>
    </location>
</feature>
<evidence type="ECO:0000313" key="9">
    <source>
        <dbReference type="Proteomes" id="UP000663760"/>
    </source>
</evidence>
<feature type="transmembrane region" description="Helical" evidence="7">
    <location>
        <begin position="169"/>
        <end position="186"/>
    </location>
</feature>
<evidence type="ECO:0000256" key="7">
    <source>
        <dbReference type="SAM" id="Phobius"/>
    </source>
</evidence>
<dbReference type="PANTHER" id="PTHR12668">
    <property type="entry name" value="TRANSMEMBRANE PROTEIN 14, 15"/>
    <property type="match status" value="1"/>
</dbReference>
<name>A0A7I8KTI2_SPIIN</name>
<dbReference type="AlphaFoldDB" id="A0A7I8KTI2"/>
<dbReference type="Proteomes" id="UP000663760">
    <property type="component" value="Chromosome 9"/>
</dbReference>
<dbReference type="GO" id="GO:0015245">
    <property type="term" value="F:fatty acid transmembrane transporter activity"/>
    <property type="evidence" value="ECO:0007669"/>
    <property type="project" value="TreeGrafter"/>
</dbReference>
<organism evidence="8 9">
    <name type="scientific">Spirodela intermedia</name>
    <name type="common">Intermediate duckweed</name>
    <dbReference type="NCBI Taxonomy" id="51605"/>
    <lineage>
        <taxon>Eukaryota</taxon>
        <taxon>Viridiplantae</taxon>
        <taxon>Streptophyta</taxon>
        <taxon>Embryophyta</taxon>
        <taxon>Tracheophyta</taxon>
        <taxon>Spermatophyta</taxon>
        <taxon>Magnoliopsida</taxon>
        <taxon>Liliopsida</taxon>
        <taxon>Araceae</taxon>
        <taxon>Lemnoideae</taxon>
        <taxon>Spirodela</taxon>
    </lineage>
</organism>
<dbReference type="Gene3D" id="1.10.10.1740">
    <property type="entry name" value="Transmembrane protein 14-like"/>
    <property type="match status" value="1"/>
</dbReference>
<evidence type="ECO:0000256" key="3">
    <source>
        <dbReference type="ARBA" id="ARBA00022692"/>
    </source>
</evidence>
<comment type="similarity">
    <text evidence="2">Belongs to the TMEM14 family.</text>
</comment>
<keyword evidence="3 7" id="KW-0812">Transmembrane</keyword>
<sequence length="222" mass="22388">MAAAANSLASQSTLLSQPSRLAPRRSSPPLSRLPLHLSVRPSASSTPSLIPICASVAARSRTSHTLRFAVPDSGGGEIGGGGGAEGHGRGGGNGDWNEGSGSSEDGERKKMGGGMSMSQKITLGYAALVGVGGLMGYLKSGSQKSLGAGGASALLLYFVYTQLPVRPAFASSLGLGLSAALLVVMGSRFRKSGKIFPAGVVSLFSLVMVCGYAHGIMRGLHA</sequence>
<feature type="region of interest" description="Disordered" evidence="6">
    <location>
        <begin position="1"/>
        <end position="47"/>
    </location>
</feature>
<dbReference type="InterPro" id="IPR005349">
    <property type="entry name" value="TMEM14"/>
</dbReference>
<keyword evidence="5 7" id="KW-0472">Membrane</keyword>
<feature type="compositionally biased region" description="Low complexity" evidence="6">
    <location>
        <begin position="14"/>
        <end position="42"/>
    </location>
</feature>
<proteinExistence type="inferred from homology"/>
<evidence type="ECO:0000313" key="8">
    <source>
        <dbReference type="EMBL" id="CAA7401149.1"/>
    </source>
</evidence>
<dbReference type="GO" id="GO:0009706">
    <property type="term" value="C:chloroplast inner membrane"/>
    <property type="evidence" value="ECO:0007669"/>
    <property type="project" value="TreeGrafter"/>
</dbReference>
<keyword evidence="9" id="KW-1185">Reference proteome</keyword>
<dbReference type="EMBL" id="LR746272">
    <property type="protein sequence ID" value="CAA7401149.1"/>
    <property type="molecule type" value="Genomic_DNA"/>
</dbReference>
<dbReference type="InterPro" id="IPR044890">
    <property type="entry name" value="TMEM14_sf"/>
</dbReference>
<evidence type="ECO:0000256" key="1">
    <source>
        <dbReference type="ARBA" id="ARBA00004370"/>
    </source>
</evidence>
<comment type="subcellular location">
    <subcellularLocation>
        <location evidence="1">Membrane</location>
    </subcellularLocation>
</comment>
<dbReference type="OrthoDB" id="5620at2759"/>
<evidence type="ECO:0000256" key="6">
    <source>
        <dbReference type="SAM" id="MobiDB-lite"/>
    </source>
</evidence>